<evidence type="ECO:0000313" key="3">
    <source>
        <dbReference type="EMBL" id="MEY2343532.1"/>
    </source>
</evidence>
<keyword evidence="2" id="KW-0812">Transmembrane</keyword>
<gene>
    <name evidence="3" type="ORF">I3679_001235</name>
</gene>
<organism evidence="3">
    <name type="scientific">Proteus mirabilis</name>
    <dbReference type="NCBI Taxonomy" id="584"/>
    <lineage>
        <taxon>Bacteria</taxon>
        <taxon>Pseudomonadati</taxon>
        <taxon>Pseudomonadota</taxon>
        <taxon>Gammaproteobacteria</taxon>
        <taxon>Enterobacterales</taxon>
        <taxon>Morganellaceae</taxon>
        <taxon>Proteus</taxon>
    </lineage>
</organism>
<keyword evidence="2" id="KW-1133">Transmembrane helix</keyword>
<evidence type="ECO:0000256" key="2">
    <source>
        <dbReference type="SAM" id="Phobius"/>
    </source>
</evidence>
<feature type="coiled-coil region" evidence="1">
    <location>
        <begin position="62"/>
        <end position="89"/>
    </location>
</feature>
<accession>A0ABD5LU36</accession>
<proteinExistence type="predicted"/>
<name>A0ABD5LU36_PROMI</name>
<keyword evidence="1" id="KW-0175">Coiled coil</keyword>
<feature type="coiled-coil region" evidence="1">
    <location>
        <begin position="120"/>
        <end position="147"/>
    </location>
</feature>
<dbReference type="EMBL" id="JADQCH020000001">
    <property type="protein sequence ID" value="MEY2343532.1"/>
    <property type="molecule type" value="Genomic_DNA"/>
</dbReference>
<evidence type="ECO:0000256" key="1">
    <source>
        <dbReference type="SAM" id="Coils"/>
    </source>
</evidence>
<dbReference type="AlphaFoldDB" id="A0ABD5LU36"/>
<sequence>MQILMPKQSGKLGRRLYLAFIFSSLLTLLIGGVIFFMWGKLATQINASVGDSLPMLTTSYNMERYSTNLQMLLKEREQTQRKSVSEQQKQQIYQLLDNLREFPIEQQSQRTFYNQLVDDLSNLIEQQDILLDKRRELENRLAQLLGQLAWMHDAVGEDIKPLLNEIEWHVSQMLNEKNVQENSLQLLLESTLLQELFTTENELISLVEEIAHQRYSRDIDVAFHYISVKIDEIIALNQKLKSYPSTIAHRQVLQEIIAITRFDGDIYQTLIDDVETEKKLKALTLN</sequence>
<keyword evidence="2" id="KW-0472">Membrane</keyword>
<feature type="transmembrane region" description="Helical" evidence="2">
    <location>
        <begin position="16"/>
        <end position="38"/>
    </location>
</feature>
<reference evidence="3" key="1">
    <citation type="submission" date="2021-05" db="EMBL/GenBank/DDBJ databases">
        <title>First report of NDM-5 and VEB-6 producing Proteus mirabilis isolated from blood of a sepsis patient in Kolkata, India.</title>
        <authorList>
            <person name="Halder G."/>
            <person name="Chaudhuri B."/>
            <person name="Dutta S."/>
        </authorList>
    </citation>
    <scope>NUCLEOTIDE SEQUENCE [LARGE SCALE GENOMIC DNA]</scope>
    <source>
        <strain evidence="3">7049</strain>
    </source>
</reference>
<protein>
    <submittedName>
        <fullName evidence="3">Uncharacterized protein</fullName>
    </submittedName>
</protein>
<comment type="caution">
    <text evidence="3">The sequence shown here is derived from an EMBL/GenBank/DDBJ whole genome shotgun (WGS) entry which is preliminary data.</text>
</comment>